<proteinExistence type="predicted"/>
<keyword evidence="3" id="KW-1185">Reference proteome</keyword>
<dbReference type="AlphaFoldDB" id="A0AAV9VF04"/>
<evidence type="ECO:0000313" key="3">
    <source>
        <dbReference type="Proteomes" id="UP001375240"/>
    </source>
</evidence>
<feature type="region of interest" description="Disordered" evidence="1">
    <location>
        <begin position="1"/>
        <end position="157"/>
    </location>
</feature>
<feature type="compositionally biased region" description="Basic residues" evidence="1">
    <location>
        <begin position="78"/>
        <end position="97"/>
    </location>
</feature>
<gene>
    <name evidence="2" type="ORF">TWF696_000802</name>
</gene>
<protein>
    <recommendedName>
        <fullName evidence="4">Myb-like domain-containing protein</fullName>
    </recommendedName>
</protein>
<evidence type="ECO:0000256" key="1">
    <source>
        <dbReference type="SAM" id="MobiDB-lite"/>
    </source>
</evidence>
<accession>A0AAV9VF04</accession>
<evidence type="ECO:0008006" key="4">
    <source>
        <dbReference type="Google" id="ProtNLM"/>
    </source>
</evidence>
<dbReference type="EMBL" id="JAVHNQ010000001">
    <property type="protein sequence ID" value="KAK6359658.1"/>
    <property type="molecule type" value="Genomic_DNA"/>
</dbReference>
<dbReference type="Proteomes" id="UP001375240">
    <property type="component" value="Unassembled WGS sequence"/>
</dbReference>
<evidence type="ECO:0000313" key="2">
    <source>
        <dbReference type="EMBL" id="KAK6359658.1"/>
    </source>
</evidence>
<name>A0AAV9VF04_9PEZI</name>
<feature type="compositionally biased region" description="Acidic residues" evidence="1">
    <location>
        <begin position="116"/>
        <end position="128"/>
    </location>
</feature>
<feature type="compositionally biased region" description="Acidic residues" evidence="1">
    <location>
        <begin position="1"/>
        <end position="14"/>
    </location>
</feature>
<sequence length="272" mass="29549">MGPEEALDDDDYDYPDPGNGIAPFERYEDNQSDSETVVGDQAAEKPNVGAGYSLSEEVKNENDEGSDVTPAPSEIAPKAKKGQKGQRGKGGRARGGKKSGGTAKQPASKKRKVSHDEDEENEENEDPNGEAKKEPQDDETNPKPRGRGRVKGETSEAWNDTLDRGLLGIIKRHTGNDPASTIPWKDVYADFTAVFGNSKKSLKAAQMRWFNHLKHGTVELTDEQITHFKQAVKDINGGEKNAAIAWRYQQLSGASLGKGTVATLLKSLSIKS</sequence>
<reference evidence="2 3" key="1">
    <citation type="submission" date="2019-10" db="EMBL/GenBank/DDBJ databases">
        <authorList>
            <person name="Palmer J.M."/>
        </authorList>
    </citation>
    <scope>NUCLEOTIDE SEQUENCE [LARGE SCALE GENOMIC DNA]</scope>
    <source>
        <strain evidence="2 3">TWF696</strain>
    </source>
</reference>
<organism evidence="2 3">
    <name type="scientific">Orbilia brochopaga</name>
    <dbReference type="NCBI Taxonomy" id="3140254"/>
    <lineage>
        <taxon>Eukaryota</taxon>
        <taxon>Fungi</taxon>
        <taxon>Dikarya</taxon>
        <taxon>Ascomycota</taxon>
        <taxon>Pezizomycotina</taxon>
        <taxon>Orbiliomycetes</taxon>
        <taxon>Orbiliales</taxon>
        <taxon>Orbiliaceae</taxon>
        <taxon>Orbilia</taxon>
    </lineage>
</organism>
<comment type="caution">
    <text evidence="2">The sequence shown here is derived from an EMBL/GenBank/DDBJ whole genome shotgun (WGS) entry which is preliminary data.</text>
</comment>